<reference evidence="2" key="1">
    <citation type="submission" date="2021-01" db="EMBL/GenBank/DDBJ databases">
        <authorList>
            <person name="Corre E."/>
            <person name="Pelletier E."/>
            <person name="Niang G."/>
            <person name="Scheremetjew M."/>
            <person name="Finn R."/>
            <person name="Kale V."/>
            <person name="Holt S."/>
            <person name="Cochrane G."/>
            <person name="Meng A."/>
            <person name="Brown T."/>
            <person name="Cohen L."/>
        </authorList>
    </citation>
    <scope>NUCLEOTIDE SEQUENCE</scope>
    <source>
        <strain evidence="2">RCC3387</strain>
    </source>
</reference>
<feature type="compositionally biased region" description="Acidic residues" evidence="1">
    <location>
        <begin position="136"/>
        <end position="167"/>
    </location>
</feature>
<protein>
    <submittedName>
        <fullName evidence="2">Uncharacterized protein</fullName>
    </submittedName>
</protein>
<gene>
    <name evidence="2" type="ORF">BRAN1462_LOCUS34824</name>
</gene>
<feature type="compositionally biased region" description="Basic and acidic residues" evidence="1">
    <location>
        <begin position="24"/>
        <end position="33"/>
    </location>
</feature>
<feature type="compositionally biased region" description="Polar residues" evidence="1">
    <location>
        <begin position="56"/>
        <end position="65"/>
    </location>
</feature>
<organism evidence="2">
    <name type="scientific">Zooxanthella nutricula</name>
    <dbReference type="NCBI Taxonomy" id="1333877"/>
    <lineage>
        <taxon>Eukaryota</taxon>
        <taxon>Sar</taxon>
        <taxon>Alveolata</taxon>
        <taxon>Dinophyceae</taxon>
        <taxon>Peridiniales</taxon>
        <taxon>Peridiniales incertae sedis</taxon>
        <taxon>Zooxanthella</taxon>
    </lineage>
</organism>
<name>A0A7S2PE65_9DINO</name>
<proteinExistence type="predicted"/>
<sequence length="410" mass="46198">MARHGEYRPSFGRAAAAGCMRDLRGPRGARDIRGGLAAPPFGEEWGPPRRRAEADQSWQSWSRNEGWQGAEEADEEGHSWRRGRQERRLDGSGGQAPPLRQPPKQQRWIPSSRRDGEVAAPAKPRGQPSPRWASQDSDDSEGEAEAWGEDWGEDWGEEDWGEEWEGAEEAKRPASRLVRRATHGWEAAVRFRDDGESLKILMAGQSMGDADAGSWSIWFRKYMDPYVDWEKGYVAQEVDFSRNRLTSVGVRRILNALWHANVSVRVLKMHHNQLETGDDIAELIAEGSLREVHLSHNQLSSEGGADLVLAAAAARGEEGEYLYPSEGTGCAARSPLWLRLEQNRIDYAVFESRLKNGMKRLRRRDRLLCHVDGTRGCTPQTCMVRADPPIVHMPYLICKRTRDAAGPAEW</sequence>
<dbReference type="SUPFAM" id="SSF52047">
    <property type="entry name" value="RNI-like"/>
    <property type="match status" value="1"/>
</dbReference>
<dbReference type="InterPro" id="IPR032675">
    <property type="entry name" value="LRR_dom_sf"/>
</dbReference>
<dbReference type="EMBL" id="HBGW01054858">
    <property type="protein sequence ID" value="CAD9591849.1"/>
    <property type="molecule type" value="Transcribed_RNA"/>
</dbReference>
<evidence type="ECO:0000256" key="1">
    <source>
        <dbReference type="SAM" id="MobiDB-lite"/>
    </source>
</evidence>
<feature type="region of interest" description="Disordered" evidence="1">
    <location>
        <begin position="24"/>
        <end position="169"/>
    </location>
</feature>
<accession>A0A7S2PE65</accession>
<dbReference type="AlphaFoldDB" id="A0A7S2PE65"/>
<dbReference type="Gene3D" id="3.80.10.10">
    <property type="entry name" value="Ribonuclease Inhibitor"/>
    <property type="match status" value="1"/>
</dbReference>
<evidence type="ECO:0000313" key="2">
    <source>
        <dbReference type="EMBL" id="CAD9591849.1"/>
    </source>
</evidence>